<dbReference type="GO" id="GO:0043269">
    <property type="term" value="P:regulation of monoatomic ion transport"/>
    <property type="evidence" value="ECO:0007669"/>
    <property type="project" value="InterPro"/>
</dbReference>
<evidence type="ECO:0000256" key="7">
    <source>
        <dbReference type="RuleBase" id="RU364131"/>
    </source>
</evidence>
<dbReference type="GO" id="GO:0017080">
    <property type="term" value="F:sodium channel regulator activity"/>
    <property type="evidence" value="ECO:0007669"/>
    <property type="project" value="TreeGrafter"/>
</dbReference>
<keyword evidence="7" id="KW-1133">Transmembrane helix</keyword>
<organism evidence="9 10">
    <name type="scientific">Petromyzon marinus</name>
    <name type="common">Sea lamprey</name>
    <dbReference type="NCBI Taxonomy" id="7757"/>
    <lineage>
        <taxon>Eukaryota</taxon>
        <taxon>Metazoa</taxon>
        <taxon>Chordata</taxon>
        <taxon>Craniata</taxon>
        <taxon>Vertebrata</taxon>
        <taxon>Cyclostomata</taxon>
        <taxon>Hyperoartia</taxon>
        <taxon>Petromyzontiformes</taxon>
        <taxon>Petromyzontidae</taxon>
        <taxon>Petromyzon</taxon>
    </lineage>
</organism>
<keyword evidence="4 7" id="KW-0812">Transmembrane</keyword>
<reference evidence="10" key="1">
    <citation type="submission" date="2025-08" db="UniProtKB">
        <authorList>
            <consortium name="RefSeq"/>
        </authorList>
    </citation>
    <scope>IDENTIFICATION</scope>
    <source>
        <tissue evidence="10">Sperm</tissue>
    </source>
</reference>
<feature type="region of interest" description="Disordered" evidence="8">
    <location>
        <begin position="71"/>
        <end position="90"/>
    </location>
</feature>
<evidence type="ECO:0000256" key="4">
    <source>
        <dbReference type="ARBA" id="ARBA00022692"/>
    </source>
</evidence>
<evidence type="ECO:0000256" key="1">
    <source>
        <dbReference type="ARBA" id="ARBA00004167"/>
    </source>
</evidence>
<protein>
    <recommendedName>
        <fullName evidence="7">FXYD domain-containing ion transport regulator</fullName>
    </recommendedName>
</protein>
<feature type="compositionally biased region" description="Basic and acidic residues" evidence="8">
    <location>
        <begin position="71"/>
        <end position="81"/>
    </location>
</feature>
<dbReference type="AlphaFoldDB" id="A0AAJ7TNF1"/>
<dbReference type="RefSeq" id="XP_032820604.1">
    <property type="nucleotide sequence ID" value="XM_032964713.1"/>
</dbReference>
<accession>A0AAJ7TNF1</accession>
<dbReference type="Gene3D" id="1.20.5.780">
    <property type="entry name" value="Single helix bin"/>
    <property type="match status" value="1"/>
</dbReference>
<proteinExistence type="inferred from homology"/>
<keyword evidence="3 7" id="KW-0813">Transport</keyword>
<dbReference type="Pfam" id="PF02038">
    <property type="entry name" value="ATP1G1_PLM_MAT8"/>
    <property type="match status" value="1"/>
</dbReference>
<evidence type="ECO:0000256" key="3">
    <source>
        <dbReference type="ARBA" id="ARBA00022448"/>
    </source>
</evidence>
<keyword evidence="5 7" id="KW-0406">Ion transport</keyword>
<feature type="transmembrane region" description="Helical" evidence="7">
    <location>
        <begin position="43"/>
        <end position="62"/>
    </location>
</feature>
<evidence type="ECO:0000256" key="6">
    <source>
        <dbReference type="ARBA" id="ARBA00023136"/>
    </source>
</evidence>
<keyword evidence="7" id="KW-0732">Signal</keyword>
<dbReference type="Proteomes" id="UP001318040">
    <property type="component" value="Chromosome 32"/>
</dbReference>
<dbReference type="InterPro" id="IPR000272">
    <property type="entry name" value="Ion-transport_regulator_FXYD"/>
</dbReference>
<name>A0AAJ7TNF1_PETMA</name>
<dbReference type="KEGG" id="pmrn:116948221"/>
<evidence type="ECO:0000313" key="9">
    <source>
        <dbReference type="Proteomes" id="UP001318040"/>
    </source>
</evidence>
<evidence type="ECO:0000313" key="10">
    <source>
        <dbReference type="RefSeq" id="XP_032820604.1"/>
    </source>
</evidence>
<feature type="chain" id="PRO_5042314185" description="FXYD domain-containing ion transport regulator" evidence="7">
    <location>
        <begin position="20"/>
        <end position="90"/>
    </location>
</feature>
<gene>
    <name evidence="10" type="primary">LOC116948221</name>
</gene>
<dbReference type="PANTHER" id="PTHR14132">
    <property type="entry name" value="SODIUM/POTASSIUM-TRANSPORTING ATPASE SUBUNIT GAMMA"/>
    <property type="match status" value="1"/>
</dbReference>
<comment type="subcellular location">
    <subcellularLocation>
        <location evidence="1">Membrane</location>
        <topology evidence="1">Single-pass membrane protein</topology>
    </subcellularLocation>
</comment>
<evidence type="ECO:0000256" key="5">
    <source>
        <dbReference type="ARBA" id="ARBA00023065"/>
    </source>
</evidence>
<keyword evidence="9" id="KW-1185">Reference proteome</keyword>
<evidence type="ECO:0000256" key="8">
    <source>
        <dbReference type="SAM" id="MobiDB-lite"/>
    </source>
</evidence>
<sequence length="90" mass="9956">MHALAAICVFALGLTVAVAEDATSVDGNLKQPDKLTYDYETLRKWGLSLAFIFFVAGLLIVFSKHCRCRFPQDRHRGDRSDSLIPAQSTA</sequence>
<dbReference type="PANTHER" id="PTHR14132:SF12">
    <property type="entry name" value="PHOSPHOLEMMAN"/>
    <property type="match status" value="1"/>
</dbReference>
<feature type="signal peptide" evidence="7">
    <location>
        <begin position="1"/>
        <end position="19"/>
    </location>
</feature>
<dbReference type="GO" id="GO:0006811">
    <property type="term" value="P:monoatomic ion transport"/>
    <property type="evidence" value="ECO:0007669"/>
    <property type="project" value="UniProtKB-KW"/>
</dbReference>
<dbReference type="GO" id="GO:0016020">
    <property type="term" value="C:membrane"/>
    <property type="evidence" value="ECO:0007669"/>
    <property type="project" value="UniProtKB-SubCell"/>
</dbReference>
<keyword evidence="6 7" id="KW-0472">Membrane</keyword>
<comment type="similarity">
    <text evidence="2 7">Belongs to the FXYD family.</text>
</comment>
<evidence type="ECO:0000256" key="2">
    <source>
        <dbReference type="ARBA" id="ARBA00005948"/>
    </source>
</evidence>